<dbReference type="Gene3D" id="2.60.40.10">
    <property type="entry name" value="Immunoglobulins"/>
    <property type="match status" value="1"/>
</dbReference>
<dbReference type="InterPro" id="IPR001764">
    <property type="entry name" value="Glyco_hydro_3_N"/>
</dbReference>
<dbReference type="PROSITE" id="PS00775">
    <property type="entry name" value="GLYCOSYL_HYDROL_F3"/>
    <property type="match status" value="1"/>
</dbReference>
<reference evidence="6 7" key="1">
    <citation type="submission" date="2017-05" db="EMBL/GenBank/DDBJ databases">
        <title>Vagococcus spp. assemblies.</title>
        <authorList>
            <person name="Gulvik C.A."/>
        </authorList>
    </citation>
    <scope>NUCLEOTIDE SEQUENCE [LARGE SCALE GENOMIC DNA]</scope>
    <source>
        <strain evidence="6 7">LMG 24798</strain>
    </source>
</reference>
<dbReference type="RefSeq" id="WP_126811232.1">
    <property type="nucleotide sequence ID" value="NZ_NGKC01000001.1"/>
</dbReference>
<dbReference type="SUPFAM" id="SSF51445">
    <property type="entry name" value="(Trans)glycosidases"/>
    <property type="match status" value="1"/>
</dbReference>
<dbReference type="SMART" id="SM01217">
    <property type="entry name" value="Fn3_like"/>
    <property type="match status" value="1"/>
</dbReference>
<dbReference type="SUPFAM" id="SSF52279">
    <property type="entry name" value="Beta-D-glucan exohydrolase, C-terminal domain"/>
    <property type="match status" value="1"/>
</dbReference>
<dbReference type="InterPro" id="IPR019800">
    <property type="entry name" value="Glyco_hydro_3_AS"/>
</dbReference>
<dbReference type="PANTHER" id="PTHR42721">
    <property type="entry name" value="SUGAR HYDROLASE-RELATED"/>
    <property type="match status" value="1"/>
</dbReference>
<dbReference type="Pfam" id="PF14310">
    <property type="entry name" value="Fn3-like"/>
    <property type="match status" value="1"/>
</dbReference>
<evidence type="ECO:0000256" key="4">
    <source>
        <dbReference type="RuleBase" id="RU361161"/>
    </source>
</evidence>
<dbReference type="Gene3D" id="3.20.20.300">
    <property type="entry name" value="Glycoside hydrolase, family 3, N-terminal domain"/>
    <property type="match status" value="1"/>
</dbReference>
<evidence type="ECO:0000256" key="1">
    <source>
        <dbReference type="ARBA" id="ARBA00005336"/>
    </source>
</evidence>
<evidence type="ECO:0000313" key="7">
    <source>
        <dbReference type="Proteomes" id="UP000286773"/>
    </source>
</evidence>
<dbReference type="InterPro" id="IPR036962">
    <property type="entry name" value="Glyco_hydro_3_N_sf"/>
</dbReference>
<comment type="caution">
    <text evidence="6">The sequence shown here is derived from an EMBL/GenBank/DDBJ whole genome shotgun (WGS) entry which is preliminary data.</text>
</comment>
<keyword evidence="7" id="KW-1185">Reference proteome</keyword>
<dbReference type="InterPro" id="IPR044993">
    <property type="entry name" value="BXL"/>
</dbReference>
<dbReference type="InterPro" id="IPR026891">
    <property type="entry name" value="Fn3-like"/>
</dbReference>
<dbReference type="InterPro" id="IPR036881">
    <property type="entry name" value="Glyco_hydro_3_C_sf"/>
</dbReference>
<proteinExistence type="inferred from homology"/>
<keyword evidence="3 4" id="KW-0378">Hydrolase</keyword>
<comment type="similarity">
    <text evidence="1 4">Belongs to the glycosyl hydrolase 3 family.</text>
</comment>
<dbReference type="GO" id="GO:0046556">
    <property type="term" value="F:alpha-L-arabinofuranosidase activity"/>
    <property type="evidence" value="ECO:0007669"/>
    <property type="project" value="TreeGrafter"/>
</dbReference>
<dbReference type="InterPro" id="IPR017853">
    <property type="entry name" value="GH"/>
</dbReference>
<gene>
    <name evidence="6" type="ORF">CBF27_00440</name>
</gene>
<dbReference type="GO" id="GO:0009044">
    <property type="term" value="F:xylan 1,4-beta-xylosidase activity"/>
    <property type="evidence" value="ECO:0007669"/>
    <property type="project" value="InterPro"/>
</dbReference>
<dbReference type="PANTHER" id="PTHR42721:SF3">
    <property type="entry name" value="BETA-D-XYLOSIDASE 5-RELATED"/>
    <property type="match status" value="1"/>
</dbReference>
<evidence type="ECO:0000259" key="5">
    <source>
        <dbReference type="SMART" id="SM01217"/>
    </source>
</evidence>
<dbReference type="OrthoDB" id="9805821at2"/>
<dbReference type="InterPro" id="IPR013783">
    <property type="entry name" value="Ig-like_fold"/>
</dbReference>
<dbReference type="Gene3D" id="2.60.120.380">
    <property type="match status" value="1"/>
</dbReference>
<name>A0A430B2F7_9ENTE</name>
<evidence type="ECO:0000313" key="6">
    <source>
        <dbReference type="EMBL" id="RSU14488.1"/>
    </source>
</evidence>
<sequence>MDHRKIASKLTEQLTLEEKITLMSTHQSAIERLGIPEYHIGGEAAHGVVDRNNIKTSSFPLPIGLSQTWNTTLLMEVGQIIGVESRILYNLSGKKSWLTPWAPTIDMARDPRWGRNEESYGEDPYLAGTLSSGFITGLQGQDEQFVQVAAAPKHFYGNNNEYLRENSSNSIDERSKFEYFLKAFEPAFREAKAQSMMTAYNGINGYAGMQNPDVKKIVKKKWGMDGFVVSDGGALSLNIEEYGYHKDYASAVSDSLKQGIDCFVDDKNLVEAAVKTALEKGLITENDLDSAVTNILTVRSRLGHFVEETVYDHYPFELLGSDAHHTVVKKVTDESVVLLKNEDVLPLGKQQITVVGMLGNAQLRDWYGGIPSKQHTLVSRLKESGNLSEYIEGHQQLILTNGIQHIVVRDGKVTTTAKEEEATKWLAEDWGQQAYLLRDPETKCYLISNDDGQLTLNKREVYDWFIKERFNITRNQLTDWQGRELVISNNCLLWCGKKGADDLVTVKWQEDLELAKVRGIDKGSRVVMMMGNHPMLNGRECEDRTSMQFPKRQLELLTNLVAHQHEVIIVLVSSYPYEMPDVVLKAAAIVYANHGSQALGDTLQDILYGKINPSGRLSQTWVNDSTLLPDIRQYDIRKYPRTYHYLSENVLYPFGYGLSYGDAIYTDMIVDSDVWEEHEEYHVRVNISNPTGKSIKETVQCYASFEKNSKLELPKKKLVGFVKEELQPYSEKEIVIPIHTDLLTYWDVVYQDYRLPATTVKLSIGKNSQDGLLWKKIRLSGKNRISREISEEMSLLKHDEYYQGIYEQENGQDGMLMEKNSWIIFFDAFCYEDISLRIRYKTFADTFCSVSIGEFQQKVPLLKHNDEAIVVIPKQQIPKDLKIEVTGSVFIYG</sequence>
<dbReference type="InterPro" id="IPR002772">
    <property type="entry name" value="Glyco_hydro_3_C"/>
</dbReference>
<dbReference type="Pfam" id="PF01915">
    <property type="entry name" value="Glyco_hydro_3_C"/>
    <property type="match status" value="1"/>
</dbReference>
<dbReference type="PRINTS" id="PR00133">
    <property type="entry name" value="GLHYDRLASE3"/>
</dbReference>
<evidence type="ECO:0000256" key="2">
    <source>
        <dbReference type="ARBA" id="ARBA00022729"/>
    </source>
</evidence>
<keyword evidence="2" id="KW-0732">Signal</keyword>
<dbReference type="EMBL" id="NGKC01000001">
    <property type="protein sequence ID" value="RSU14488.1"/>
    <property type="molecule type" value="Genomic_DNA"/>
</dbReference>
<protein>
    <recommendedName>
        <fullName evidence="5">Fibronectin type III-like domain-containing protein</fullName>
    </recommendedName>
</protein>
<dbReference type="GO" id="GO:0031222">
    <property type="term" value="P:arabinan catabolic process"/>
    <property type="evidence" value="ECO:0007669"/>
    <property type="project" value="TreeGrafter"/>
</dbReference>
<dbReference type="Gene3D" id="3.40.50.1700">
    <property type="entry name" value="Glycoside hydrolase family 3 C-terminal domain"/>
    <property type="match status" value="1"/>
</dbReference>
<dbReference type="GO" id="GO:0045493">
    <property type="term" value="P:xylan catabolic process"/>
    <property type="evidence" value="ECO:0007669"/>
    <property type="project" value="InterPro"/>
</dbReference>
<organism evidence="6 7">
    <name type="scientific">Vagococcus acidifermentans</name>
    <dbReference type="NCBI Taxonomy" id="564710"/>
    <lineage>
        <taxon>Bacteria</taxon>
        <taxon>Bacillati</taxon>
        <taxon>Bacillota</taxon>
        <taxon>Bacilli</taxon>
        <taxon>Lactobacillales</taxon>
        <taxon>Enterococcaceae</taxon>
        <taxon>Vagococcus</taxon>
    </lineage>
</organism>
<keyword evidence="4" id="KW-0326">Glycosidase</keyword>
<accession>A0A430B2F7</accession>
<feature type="domain" description="Fibronectin type III-like" evidence="5">
    <location>
        <begin position="697"/>
        <end position="768"/>
    </location>
</feature>
<dbReference type="Proteomes" id="UP000286773">
    <property type="component" value="Unassembled WGS sequence"/>
</dbReference>
<evidence type="ECO:0000256" key="3">
    <source>
        <dbReference type="ARBA" id="ARBA00022801"/>
    </source>
</evidence>
<dbReference type="AlphaFoldDB" id="A0A430B2F7"/>
<dbReference type="Pfam" id="PF00933">
    <property type="entry name" value="Glyco_hydro_3"/>
    <property type="match status" value="1"/>
</dbReference>